<keyword evidence="2" id="KW-1185">Reference proteome</keyword>
<sequence length="191" mass="20853">MPLPTQGGFPKGLYSGTRAETVQFYDEANKKNGSQWTASRRLTGVAAGAKLYSILKTRTLPLDLKQRVFSYTGTGLIARFYTGFTPQTLPSPEVVHCLRPGKPSFRDFDLYALAAAPASLGNRWSADIFLDGNTQVQGQGATQVAGGYGWIIEPNQEILMEIESTDTQVQIISATLAMYNGFLDLPLPKMP</sequence>
<proteinExistence type="predicted"/>
<evidence type="ECO:0000313" key="1">
    <source>
        <dbReference type="EMBL" id="QDB73837.1"/>
    </source>
</evidence>
<dbReference type="Proteomes" id="UP000318122">
    <property type="component" value="Segment"/>
</dbReference>
<dbReference type="EMBL" id="MK804891">
    <property type="protein sequence ID" value="QDB73837.1"/>
    <property type="molecule type" value="Genomic_DNA"/>
</dbReference>
<reference evidence="1 2" key="1">
    <citation type="submission" date="2019-04" db="EMBL/GenBank/DDBJ databases">
        <title>Nine Novel Phages from a Plateau Lake in Southwest China Provide Insights into Aeromonas Phage Diversity.</title>
        <authorList>
            <person name="Xiao W."/>
        </authorList>
    </citation>
    <scope>NUCLEOTIDE SEQUENCE [LARGE SCALE GENOMIC DNA]</scope>
</reference>
<evidence type="ECO:0000313" key="2">
    <source>
        <dbReference type="Proteomes" id="UP000318122"/>
    </source>
</evidence>
<accession>A0A4Y5TZ18</accession>
<organism evidence="1 2">
    <name type="scientific">Aeromonas phage 2_D05</name>
    <dbReference type="NCBI Taxonomy" id="2588098"/>
    <lineage>
        <taxon>Viruses</taxon>
        <taxon>Duplodnaviria</taxon>
        <taxon>Heunggongvirae</taxon>
        <taxon>Uroviricota</taxon>
        <taxon>Caudoviricetes</taxon>
        <taxon>Kunmingvirus</taxon>
        <taxon>Kunmingvirus kv2D05</taxon>
    </lineage>
</organism>
<gene>
    <name evidence="1" type="ORF">2D05_006</name>
</gene>
<protein>
    <submittedName>
        <fullName evidence="1">Uncharacterized protein</fullName>
    </submittedName>
</protein>
<name>A0A4Y5TZ18_9CAUD</name>